<dbReference type="EC" id="1.8.4.11" evidence="4"/>
<evidence type="ECO:0000313" key="7">
    <source>
        <dbReference type="Proteomes" id="UP001597525"/>
    </source>
</evidence>
<dbReference type="InterPro" id="IPR036509">
    <property type="entry name" value="Met_Sox_Rdtase_MsrA_sf"/>
</dbReference>
<dbReference type="EMBL" id="JBHUPB010000001">
    <property type="protein sequence ID" value="MFD2965867.1"/>
    <property type="molecule type" value="Genomic_DNA"/>
</dbReference>
<keyword evidence="7" id="KW-1185">Reference proteome</keyword>
<dbReference type="GO" id="GO:0008113">
    <property type="term" value="F:peptide-methionine (S)-S-oxide reductase activity"/>
    <property type="evidence" value="ECO:0007669"/>
    <property type="project" value="UniProtKB-EC"/>
</dbReference>
<dbReference type="Gene3D" id="3.30.1060.10">
    <property type="entry name" value="Peptide methionine sulphoxide reductase MsrA"/>
    <property type="match status" value="1"/>
</dbReference>
<dbReference type="PANTHER" id="PTHR43774:SF1">
    <property type="entry name" value="PEPTIDE METHIONINE SULFOXIDE REDUCTASE MSRA 2"/>
    <property type="match status" value="1"/>
</dbReference>
<comment type="similarity">
    <text evidence="4">Belongs to the MsrA Met sulfoxide reductase family.</text>
</comment>
<reference evidence="7" key="1">
    <citation type="journal article" date="2019" name="Int. J. Syst. Evol. Microbiol.">
        <title>The Global Catalogue of Microorganisms (GCM) 10K type strain sequencing project: providing services to taxonomists for standard genome sequencing and annotation.</title>
        <authorList>
            <consortium name="The Broad Institute Genomics Platform"/>
            <consortium name="The Broad Institute Genome Sequencing Center for Infectious Disease"/>
            <person name="Wu L."/>
            <person name="Ma J."/>
        </authorList>
    </citation>
    <scope>NUCLEOTIDE SEQUENCE [LARGE SCALE GENOMIC DNA]</scope>
    <source>
        <strain evidence="7">KCTC 22814</strain>
    </source>
</reference>
<evidence type="ECO:0000256" key="1">
    <source>
        <dbReference type="ARBA" id="ARBA00023002"/>
    </source>
</evidence>
<sequence length="171" mass="19352">MKATFGGGCFWCTEVIFQNTDGVNTVLPGYMGGKNDNPTYKEVCNGDTDHVEVVQLDFDEDKVSFEELLKIFFKTHNPTTLNRQGNDVGTQYRSVVFYHSDAQKESTNKFIQGLEEAEAFADPIVTTVEPAVTFWEAEDYHHDYFNQNPGNPFCAAVIAPKLQKFLKEYKA</sequence>
<organism evidence="6 7">
    <name type="scientific">Sphingobacterium bambusae</name>
    <dbReference type="NCBI Taxonomy" id="662858"/>
    <lineage>
        <taxon>Bacteria</taxon>
        <taxon>Pseudomonadati</taxon>
        <taxon>Bacteroidota</taxon>
        <taxon>Sphingobacteriia</taxon>
        <taxon>Sphingobacteriales</taxon>
        <taxon>Sphingobacteriaceae</taxon>
        <taxon>Sphingobacterium</taxon>
    </lineage>
</organism>
<dbReference type="Proteomes" id="UP001597525">
    <property type="component" value="Unassembled WGS sequence"/>
</dbReference>
<evidence type="ECO:0000256" key="4">
    <source>
        <dbReference type="HAMAP-Rule" id="MF_01401"/>
    </source>
</evidence>
<keyword evidence="1 4" id="KW-0560">Oxidoreductase</keyword>
<gene>
    <name evidence="4 6" type="primary">msrA</name>
    <name evidence="6" type="ORF">ACFS7Y_00590</name>
</gene>
<dbReference type="Pfam" id="PF01625">
    <property type="entry name" value="PMSR"/>
    <property type="match status" value="1"/>
</dbReference>
<evidence type="ECO:0000313" key="6">
    <source>
        <dbReference type="EMBL" id="MFD2965867.1"/>
    </source>
</evidence>
<evidence type="ECO:0000256" key="3">
    <source>
        <dbReference type="ARBA" id="ARBA00048782"/>
    </source>
</evidence>
<comment type="catalytic activity">
    <reaction evidence="3 4">
        <text>[thioredoxin]-disulfide + L-methionine + H2O = L-methionine (S)-S-oxide + [thioredoxin]-dithiol</text>
        <dbReference type="Rhea" id="RHEA:19993"/>
        <dbReference type="Rhea" id="RHEA-COMP:10698"/>
        <dbReference type="Rhea" id="RHEA-COMP:10700"/>
        <dbReference type="ChEBI" id="CHEBI:15377"/>
        <dbReference type="ChEBI" id="CHEBI:29950"/>
        <dbReference type="ChEBI" id="CHEBI:50058"/>
        <dbReference type="ChEBI" id="CHEBI:57844"/>
        <dbReference type="ChEBI" id="CHEBI:58772"/>
        <dbReference type="EC" id="1.8.4.11"/>
    </reaction>
</comment>
<comment type="caution">
    <text evidence="6">The sequence shown here is derived from an EMBL/GenBank/DDBJ whole genome shotgun (WGS) entry which is preliminary data.</text>
</comment>
<dbReference type="HAMAP" id="MF_01401">
    <property type="entry name" value="MsrA"/>
    <property type="match status" value="1"/>
</dbReference>
<feature type="active site" evidence="4">
    <location>
        <position position="9"/>
    </location>
</feature>
<proteinExistence type="inferred from homology"/>
<dbReference type="InterPro" id="IPR002569">
    <property type="entry name" value="Met_Sox_Rdtase_MsrA_dom"/>
</dbReference>
<dbReference type="PANTHER" id="PTHR43774">
    <property type="entry name" value="PEPTIDE METHIONINE SULFOXIDE REDUCTASE"/>
    <property type="match status" value="1"/>
</dbReference>
<feature type="domain" description="Peptide methionine sulphoxide reductase MsrA" evidence="5">
    <location>
        <begin position="2"/>
        <end position="154"/>
    </location>
</feature>
<name>A0ABW6BA74_9SPHI</name>
<comment type="function">
    <text evidence="4">Has an important function as a repair enzyme for proteins that have been inactivated by oxidation. Catalyzes the reversible oxidation-reduction of methionine sulfoxide in proteins to methionine.</text>
</comment>
<dbReference type="NCBIfam" id="TIGR00401">
    <property type="entry name" value="msrA"/>
    <property type="match status" value="1"/>
</dbReference>
<accession>A0ABW6BA74</accession>
<dbReference type="RefSeq" id="WP_320184745.1">
    <property type="nucleotide sequence ID" value="NZ_CP138332.1"/>
</dbReference>
<evidence type="ECO:0000259" key="5">
    <source>
        <dbReference type="Pfam" id="PF01625"/>
    </source>
</evidence>
<protein>
    <recommendedName>
        <fullName evidence="4">Peptide methionine sulfoxide reductase MsrA</fullName>
        <shortName evidence="4">Protein-methionine-S-oxide reductase</shortName>
        <ecNumber evidence="4">1.8.4.11</ecNumber>
    </recommendedName>
    <alternativeName>
        <fullName evidence="4">Peptide-methionine (S)-S-oxide reductase</fullName>
        <shortName evidence="4">Peptide Met(O) reductase</shortName>
    </alternativeName>
</protein>
<comment type="catalytic activity">
    <reaction evidence="2 4">
        <text>L-methionyl-[protein] + [thioredoxin]-disulfide + H2O = L-methionyl-(S)-S-oxide-[protein] + [thioredoxin]-dithiol</text>
        <dbReference type="Rhea" id="RHEA:14217"/>
        <dbReference type="Rhea" id="RHEA-COMP:10698"/>
        <dbReference type="Rhea" id="RHEA-COMP:10700"/>
        <dbReference type="Rhea" id="RHEA-COMP:12313"/>
        <dbReference type="Rhea" id="RHEA-COMP:12315"/>
        <dbReference type="ChEBI" id="CHEBI:15377"/>
        <dbReference type="ChEBI" id="CHEBI:16044"/>
        <dbReference type="ChEBI" id="CHEBI:29950"/>
        <dbReference type="ChEBI" id="CHEBI:44120"/>
        <dbReference type="ChEBI" id="CHEBI:50058"/>
        <dbReference type="EC" id="1.8.4.11"/>
    </reaction>
</comment>
<dbReference type="SUPFAM" id="SSF55068">
    <property type="entry name" value="Peptide methionine sulfoxide reductase"/>
    <property type="match status" value="1"/>
</dbReference>
<evidence type="ECO:0000256" key="2">
    <source>
        <dbReference type="ARBA" id="ARBA00047806"/>
    </source>
</evidence>